<proteinExistence type="predicted"/>
<protein>
    <submittedName>
        <fullName evidence="2">Uncharacterized protein</fullName>
    </submittedName>
</protein>
<sequence>MMSRVFTLCLAASLMAATLRLAPGPALAGDDVSRGGLESGAVEAVLSRQGYSEVRNLRRRGGQWVADASGPRGQKVRTVVDAFTGEITGLAPLQGSVLAPPTRRAADARL</sequence>
<keyword evidence="3" id="KW-1185">Reference proteome</keyword>
<name>A0A2T1I027_9HYPH</name>
<dbReference type="AlphaFoldDB" id="A0A2T1I027"/>
<organism evidence="2 3">
    <name type="scientific">Alsobacter soli</name>
    <dbReference type="NCBI Taxonomy" id="2109933"/>
    <lineage>
        <taxon>Bacteria</taxon>
        <taxon>Pseudomonadati</taxon>
        <taxon>Pseudomonadota</taxon>
        <taxon>Alphaproteobacteria</taxon>
        <taxon>Hyphomicrobiales</taxon>
        <taxon>Alsobacteraceae</taxon>
        <taxon>Alsobacter</taxon>
    </lineage>
</organism>
<evidence type="ECO:0000313" key="3">
    <source>
        <dbReference type="Proteomes" id="UP000239772"/>
    </source>
</evidence>
<feature type="signal peptide" evidence="1">
    <location>
        <begin position="1"/>
        <end position="28"/>
    </location>
</feature>
<dbReference type="OrthoDB" id="8456005at2"/>
<evidence type="ECO:0000313" key="2">
    <source>
        <dbReference type="EMBL" id="PSC07059.1"/>
    </source>
</evidence>
<dbReference type="RefSeq" id="WP_106334844.1">
    <property type="nucleotide sequence ID" value="NZ_PVZS01000001.1"/>
</dbReference>
<gene>
    <name evidence="2" type="ORF">SLNSH_01410</name>
</gene>
<comment type="caution">
    <text evidence="2">The sequence shown here is derived from an EMBL/GenBank/DDBJ whole genome shotgun (WGS) entry which is preliminary data.</text>
</comment>
<dbReference type="Proteomes" id="UP000239772">
    <property type="component" value="Unassembled WGS sequence"/>
</dbReference>
<feature type="chain" id="PRO_5015425885" evidence="1">
    <location>
        <begin position="29"/>
        <end position="110"/>
    </location>
</feature>
<keyword evidence="1" id="KW-0732">Signal</keyword>
<evidence type="ECO:0000256" key="1">
    <source>
        <dbReference type="SAM" id="SignalP"/>
    </source>
</evidence>
<accession>A0A2T1I027</accession>
<reference evidence="3" key="1">
    <citation type="submission" date="2018-03" db="EMBL/GenBank/DDBJ databases">
        <authorList>
            <person name="Sun L."/>
            <person name="Liu H."/>
            <person name="Chen W."/>
            <person name="Huang K."/>
            <person name="Liu W."/>
            <person name="Gao X."/>
        </authorList>
    </citation>
    <scope>NUCLEOTIDE SEQUENCE [LARGE SCALE GENOMIC DNA]</scope>
    <source>
        <strain evidence="3">SH9</strain>
    </source>
</reference>
<dbReference type="EMBL" id="PVZS01000001">
    <property type="protein sequence ID" value="PSC07059.1"/>
    <property type="molecule type" value="Genomic_DNA"/>
</dbReference>